<dbReference type="OMA" id="RPMYPRA"/>
<dbReference type="Gene3D" id="3.30.160.60">
    <property type="entry name" value="Classic Zinc Finger"/>
    <property type="match status" value="1"/>
</dbReference>
<reference evidence="9" key="1">
    <citation type="submission" date="2018-08" db="EMBL/GenBank/DDBJ databases">
        <authorList>
            <person name="Rossello M."/>
        </authorList>
    </citation>
    <scope>NUCLEOTIDE SEQUENCE [LARGE SCALE GENOMIC DNA]</scope>
    <source>
        <strain evidence="9">cv. Chinese Spring</strain>
    </source>
</reference>
<organism evidence="9">
    <name type="scientific">Triticum aestivum</name>
    <name type="common">Wheat</name>
    <dbReference type="NCBI Taxonomy" id="4565"/>
    <lineage>
        <taxon>Eukaryota</taxon>
        <taxon>Viridiplantae</taxon>
        <taxon>Streptophyta</taxon>
        <taxon>Embryophyta</taxon>
        <taxon>Tracheophyta</taxon>
        <taxon>Spermatophyta</taxon>
        <taxon>Magnoliopsida</taxon>
        <taxon>Liliopsida</taxon>
        <taxon>Poales</taxon>
        <taxon>Poaceae</taxon>
        <taxon>BOP clade</taxon>
        <taxon>Pooideae</taxon>
        <taxon>Triticodae</taxon>
        <taxon>Triticeae</taxon>
        <taxon>Triticinae</taxon>
        <taxon>Triticum</taxon>
    </lineage>
</organism>
<dbReference type="Gramene" id="TraesCS5D02G355400.1">
    <property type="protein sequence ID" value="TraesCS5D02G355400.1.cds1"/>
    <property type="gene ID" value="TraesCS5D02G355400"/>
</dbReference>
<keyword evidence="2" id="KW-0479">Metal-binding</keyword>
<dbReference type="InterPro" id="IPR013087">
    <property type="entry name" value="Znf_C2H2_type"/>
</dbReference>
<evidence type="ECO:0000256" key="6">
    <source>
        <dbReference type="PROSITE-ProRule" id="PRU00042"/>
    </source>
</evidence>
<dbReference type="GO" id="GO:0005634">
    <property type="term" value="C:nucleus"/>
    <property type="evidence" value="ECO:0007669"/>
    <property type="project" value="UniProtKB-SubCell"/>
</dbReference>
<evidence type="ECO:0000256" key="2">
    <source>
        <dbReference type="ARBA" id="ARBA00022723"/>
    </source>
</evidence>
<sequence length="242" mass="25022">MDVVQVGDEEVQVGNEEVQPAPTLELNLLGAVGAEANAVAEAEKGKAKSSEAAGPSSVVAAAGGEKRRVFKCNYCPRKFYTSQALGGHQNAHKRERSVAKGVAAGRGAGPGGPLVPHHLRFPNAWPYSATGRSFLGVAAPFYGMHMHHNLPGWAPAAQPSLAGLTRHAGTDRPMYPLAEAYGFGASPRAPIPAASPRAPSMTAIQWGGGSGSGSGNGGDHSVDEAKQEEEEIANTVDLTLKL</sequence>
<dbReference type="OrthoDB" id="696338at2759"/>
<evidence type="ECO:0000256" key="7">
    <source>
        <dbReference type="SAM" id="MobiDB-lite"/>
    </source>
</evidence>
<dbReference type="Gramene" id="TraesRN5D0100841400.1">
    <property type="protein sequence ID" value="TraesRN5D0100841400.1"/>
    <property type="gene ID" value="TraesRN5D0100841400"/>
</dbReference>
<dbReference type="GO" id="GO:0009788">
    <property type="term" value="P:negative regulation of abscisic acid-activated signaling pathway"/>
    <property type="evidence" value="ECO:0007669"/>
    <property type="project" value="InterPro"/>
</dbReference>
<keyword evidence="4" id="KW-0862">Zinc</keyword>
<keyword evidence="3 6" id="KW-0863">Zinc-finger</keyword>
<feature type="region of interest" description="Disordered" evidence="7">
    <location>
        <begin position="191"/>
        <end position="242"/>
    </location>
</feature>
<dbReference type="Gramene" id="TraesNOR5D03G03198350.1">
    <property type="protein sequence ID" value="TraesNOR5D03G03198350.1.CDS1"/>
    <property type="gene ID" value="TraesNOR5D03G03198350"/>
</dbReference>
<dbReference type="Gramene" id="TraesJUL5D03G03193770.1">
    <property type="protein sequence ID" value="TraesJUL5D03G03193770.1.CDS1"/>
    <property type="gene ID" value="TraesJUL5D03G03193770"/>
</dbReference>
<evidence type="ECO:0000256" key="4">
    <source>
        <dbReference type="ARBA" id="ARBA00022833"/>
    </source>
</evidence>
<proteinExistence type="predicted"/>
<dbReference type="Gramene" id="TraesCS5D03G0801300.1">
    <property type="protein sequence ID" value="TraesCS5D03G0801300.1.CDS1"/>
    <property type="gene ID" value="TraesCS5D03G0801300"/>
</dbReference>
<dbReference type="Gramene" id="TraesSTA5D03G03159710.1">
    <property type="protein sequence ID" value="TraesSTA5D03G03159710.1.CDS1"/>
    <property type="gene ID" value="TraesSTA5D03G03159710"/>
</dbReference>
<dbReference type="Gramene" id="TraesCAD_scaffold_037774_01G000400.1">
    <property type="protein sequence ID" value="TraesCAD_scaffold_037774_01G000400.1"/>
    <property type="gene ID" value="TraesCAD_scaffold_037774_01G000400"/>
</dbReference>
<accession>A0A3B6MXR9</accession>
<evidence type="ECO:0000256" key="3">
    <source>
        <dbReference type="ARBA" id="ARBA00022771"/>
    </source>
</evidence>
<dbReference type="Gramene" id="TraesROB_scaffold_033092_01G000500.1">
    <property type="protein sequence ID" value="TraesROB_scaffold_033092_01G000500.1"/>
    <property type="gene ID" value="TraesROB_scaffold_033092_01G000500"/>
</dbReference>
<dbReference type="Gramene" id="TraesCLE_scaffold_097170_01G000200.1">
    <property type="protein sequence ID" value="TraesCLE_scaffold_097170_01G000200.1"/>
    <property type="gene ID" value="TraesCLE_scaffold_097170_01G000200"/>
</dbReference>
<feature type="domain" description="C2H2-type" evidence="8">
    <location>
        <begin position="70"/>
        <end position="97"/>
    </location>
</feature>
<name>A0A3B6MXR9_WHEAT</name>
<evidence type="ECO:0000313" key="10">
    <source>
        <dbReference type="Proteomes" id="UP000019116"/>
    </source>
</evidence>
<dbReference type="InterPro" id="IPR036236">
    <property type="entry name" value="Znf_C2H2_sf"/>
</dbReference>
<dbReference type="Gramene" id="TraesWEE_scaffold_060666_01G000400.1">
    <property type="protein sequence ID" value="TraesWEE_scaffold_060666_01G000400.1"/>
    <property type="gene ID" value="TraesWEE_scaffold_060666_01G000400"/>
</dbReference>
<evidence type="ECO:0000259" key="8">
    <source>
        <dbReference type="PROSITE" id="PS50157"/>
    </source>
</evidence>
<dbReference type="PANTHER" id="PTHR47287">
    <property type="entry name" value="C2H2 AND C2HC ZINC FINGERS SUPERFAMILY PROTEIN"/>
    <property type="match status" value="1"/>
</dbReference>
<dbReference type="Gramene" id="TraesLAC5D03G03124350.1">
    <property type="protein sequence ID" value="TraesLAC5D03G03124350.1.CDS1"/>
    <property type="gene ID" value="TraesLAC5D03G03124350"/>
</dbReference>
<dbReference type="PANTHER" id="PTHR47287:SF15">
    <property type="entry name" value="ZINC FINGER PROTEIN 3-LIKE"/>
    <property type="match status" value="1"/>
</dbReference>
<dbReference type="InterPro" id="IPR044246">
    <property type="entry name" value="ZFP3-like"/>
</dbReference>
<feature type="compositionally biased region" description="Gly residues" evidence="7">
    <location>
        <begin position="206"/>
        <end position="218"/>
    </location>
</feature>
<dbReference type="Gramene" id="TraesMAC5D03G03167560.1">
    <property type="protein sequence ID" value="TraesMAC5D03G03167560.1.CDS1"/>
    <property type="gene ID" value="TraesMAC5D03G03167560"/>
</dbReference>
<feature type="compositionally biased region" description="Low complexity" evidence="7">
    <location>
        <begin position="191"/>
        <end position="200"/>
    </location>
</feature>
<evidence type="ECO:0000256" key="1">
    <source>
        <dbReference type="ARBA" id="ARBA00004123"/>
    </source>
</evidence>
<dbReference type="PROSITE" id="PS50157">
    <property type="entry name" value="ZINC_FINGER_C2H2_2"/>
    <property type="match status" value="1"/>
</dbReference>
<dbReference type="Gramene" id="TraesSYM5D03G03109160.1">
    <property type="protein sequence ID" value="TraesSYM5D03G03109160.1.CDS1"/>
    <property type="gene ID" value="TraesSYM5D03G03109160"/>
</dbReference>
<protein>
    <recommendedName>
        <fullName evidence="8">C2H2-type domain-containing protein</fullName>
    </recommendedName>
</protein>
<dbReference type="EnsemblPlants" id="TraesCS5D02G355400.1">
    <property type="protein sequence ID" value="TraesCS5D02G355400.1.cds1"/>
    <property type="gene ID" value="TraesCS5D02G355400"/>
</dbReference>
<dbReference type="Gramene" id="TraesLDM5D03G03173470.1">
    <property type="protein sequence ID" value="TraesLDM5D03G03173470.1.CDS1"/>
    <property type="gene ID" value="TraesLDM5D03G03173470"/>
</dbReference>
<dbReference type="Gramene" id="TraesPARA_EIv1.0_1845300.1">
    <property type="protein sequence ID" value="TraesPARA_EIv1.0_1845300.1.CDS1"/>
    <property type="gene ID" value="TraesPARA_EIv1.0_1845300"/>
</dbReference>
<evidence type="ECO:0000313" key="9">
    <source>
        <dbReference type="EnsemblPlants" id="TraesCS5D02G355400.1.cds1"/>
    </source>
</evidence>
<dbReference type="PROSITE" id="PS00028">
    <property type="entry name" value="ZINC_FINGER_C2H2_1"/>
    <property type="match status" value="1"/>
</dbReference>
<dbReference type="Gramene" id="TraesARI5D03G03122520.1">
    <property type="protein sequence ID" value="TraesARI5D03G03122520.1.CDS1"/>
    <property type="gene ID" value="TraesARI5D03G03122520"/>
</dbReference>
<dbReference type="GO" id="GO:0008270">
    <property type="term" value="F:zinc ion binding"/>
    <property type="evidence" value="ECO:0007669"/>
    <property type="project" value="UniProtKB-KW"/>
</dbReference>
<keyword evidence="10" id="KW-1185">Reference proteome</keyword>
<dbReference type="SUPFAM" id="SSF57667">
    <property type="entry name" value="beta-beta-alpha zinc fingers"/>
    <property type="match status" value="1"/>
</dbReference>
<comment type="subcellular location">
    <subcellularLocation>
        <location evidence="1">Nucleus</location>
    </subcellularLocation>
</comment>
<dbReference type="Gramene" id="TraesJAG5D03G03166010.1">
    <property type="protein sequence ID" value="TraesJAG5D03G03166010.1.CDS1"/>
    <property type="gene ID" value="TraesJAG5D03G03166010"/>
</dbReference>
<dbReference type="AlphaFoldDB" id="A0A3B6MXR9"/>
<evidence type="ECO:0000256" key="5">
    <source>
        <dbReference type="ARBA" id="ARBA00023242"/>
    </source>
</evidence>
<keyword evidence="5" id="KW-0539">Nucleus</keyword>
<reference evidence="9" key="2">
    <citation type="submission" date="2018-10" db="UniProtKB">
        <authorList>
            <consortium name="EnsemblPlants"/>
        </authorList>
    </citation>
    <scope>IDENTIFICATION</scope>
</reference>
<dbReference type="Proteomes" id="UP000019116">
    <property type="component" value="Chromosome 5D"/>
</dbReference>